<reference evidence="12" key="1">
    <citation type="submission" date="2017-08" db="EMBL/GenBank/DDBJ databases">
        <title>A dynamic microbial community with high functional redundancy inhabits the cold, oxic subseafloor aquifer.</title>
        <authorList>
            <person name="Tully B.J."/>
            <person name="Wheat C.G."/>
            <person name="Glazer B.T."/>
            <person name="Huber J.A."/>
        </authorList>
    </citation>
    <scope>NUCLEOTIDE SEQUENCE [LARGE SCALE GENOMIC DNA]</scope>
</reference>
<keyword evidence="7 9" id="KW-0472">Membrane</keyword>
<dbReference type="GO" id="GO:0090529">
    <property type="term" value="P:cell septum assembly"/>
    <property type="evidence" value="ECO:0007669"/>
    <property type="project" value="InterPro"/>
</dbReference>
<dbReference type="Gene3D" id="3.10.20.310">
    <property type="entry name" value="membrane protein fhac"/>
    <property type="match status" value="1"/>
</dbReference>
<dbReference type="InterPro" id="IPR026579">
    <property type="entry name" value="FtsQ"/>
</dbReference>
<protein>
    <recommendedName>
        <fullName evidence="9">Cell division protein FtsQ</fullName>
    </recommendedName>
</protein>
<name>A0A2A5C9Y1_9GAMM</name>
<keyword evidence="3 9" id="KW-0997">Cell inner membrane</keyword>
<dbReference type="Gene3D" id="3.40.50.11690">
    <property type="entry name" value="Cell division protein FtsQ/DivIB"/>
    <property type="match status" value="1"/>
</dbReference>
<comment type="caution">
    <text evidence="11">The sequence shown here is derived from an EMBL/GenBank/DDBJ whole genome shotgun (WGS) entry which is preliminary data.</text>
</comment>
<dbReference type="GO" id="GO:0005886">
    <property type="term" value="C:plasma membrane"/>
    <property type="evidence" value="ECO:0007669"/>
    <property type="project" value="UniProtKB-SubCell"/>
</dbReference>
<dbReference type="Pfam" id="PF08478">
    <property type="entry name" value="POTRA_1"/>
    <property type="match status" value="1"/>
</dbReference>
<evidence type="ECO:0000256" key="8">
    <source>
        <dbReference type="ARBA" id="ARBA00023306"/>
    </source>
</evidence>
<dbReference type="InterPro" id="IPR013685">
    <property type="entry name" value="POTRA_FtsQ_type"/>
</dbReference>
<evidence type="ECO:0000256" key="3">
    <source>
        <dbReference type="ARBA" id="ARBA00022519"/>
    </source>
</evidence>
<sequence length="272" mass="30564">MLNLFFNKKSTRGRGASLKVVKKSSPLTVHFLLLKKAVLVVLLGSLLILLGLNSRTLVNDINQQRVEFIAIEGSLRNVTENDIKTAVFDFINQSMVAINLLAIKDSLEQNAWIKTVSLRRKWPDTLIINVTEEVAIARWGSQQLLNQEGALFLPSATLAQINLAELSGPSGTEKRVMQQYQIFNQLLYPKNLRIARLNLNSRGAWFMQLSNDTHVAIGSIKAVERLRRFAAVYEVLFASQIESIEGFDLRYEDGIAVKHKILMNDALLSMQG</sequence>
<keyword evidence="2 9" id="KW-1003">Cell membrane</keyword>
<evidence type="ECO:0000313" key="11">
    <source>
        <dbReference type="EMBL" id="PCJ40669.1"/>
    </source>
</evidence>
<keyword evidence="5 9" id="KW-0812">Transmembrane</keyword>
<accession>A0A2A5C9Y1</accession>
<dbReference type="Proteomes" id="UP000228987">
    <property type="component" value="Unassembled WGS sequence"/>
</dbReference>
<comment type="subunit">
    <text evidence="9">Part of a complex composed of FtsB, FtsL and FtsQ.</text>
</comment>
<keyword evidence="8 9" id="KW-0131">Cell cycle</keyword>
<comment type="similarity">
    <text evidence="9">Belongs to the FtsQ/DivIB family. FtsQ subfamily.</text>
</comment>
<evidence type="ECO:0000256" key="6">
    <source>
        <dbReference type="ARBA" id="ARBA00022989"/>
    </source>
</evidence>
<evidence type="ECO:0000256" key="2">
    <source>
        <dbReference type="ARBA" id="ARBA00022475"/>
    </source>
</evidence>
<dbReference type="InterPro" id="IPR034746">
    <property type="entry name" value="POTRA"/>
</dbReference>
<dbReference type="GO" id="GO:0032153">
    <property type="term" value="C:cell division site"/>
    <property type="evidence" value="ECO:0007669"/>
    <property type="project" value="UniProtKB-UniRule"/>
</dbReference>
<dbReference type="GO" id="GO:0043093">
    <property type="term" value="P:FtsZ-dependent cytokinesis"/>
    <property type="evidence" value="ECO:0007669"/>
    <property type="project" value="UniProtKB-UniRule"/>
</dbReference>
<keyword evidence="4 9" id="KW-0132">Cell division</keyword>
<dbReference type="Pfam" id="PF03799">
    <property type="entry name" value="FtsQ_DivIB_C"/>
    <property type="match status" value="1"/>
</dbReference>
<dbReference type="HAMAP" id="MF_00911">
    <property type="entry name" value="FtsQ_subfam"/>
    <property type="match status" value="1"/>
</dbReference>
<proteinExistence type="inferred from homology"/>
<evidence type="ECO:0000256" key="4">
    <source>
        <dbReference type="ARBA" id="ARBA00022618"/>
    </source>
</evidence>
<evidence type="ECO:0000256" key="9">
    <source>
        <dbReference type="HAMAP-Rule" id="MF_00911"/>
    </source>
</evidence>
<evidence type="ECO:0000313" key="12">
    <source>
        <dbReference type="Proteomes" id="UP000228987"/>
    </source>
</evidence>
<comment type="function">
    <text evidence="9">Essential cell division protein. May link together the upstream cell division proteins, which are predominantly cytoplasmic, with the downstream cell division proteins, which are predominantly periplasmic. May control correct divisome assembly.</text>
</comment>
<dbReference type="PANTHER" id="PTHR35851:SF1">
    <property type="entry name" value="CELL DIVISION PROTEIN FTSQ"/>
    <property type="match status" value="1"/>
</dbReference>
<dbReference type="PANTHER" id="PTHR35851">
    <property type="entry name" value="CELL DIVISION PROTEIN FTSQ"/>
    <property type="match status" value="1"/>
</dbReference>
<comment type="subcellular location">
    <subcellularLocation>
        <location evidence="9">Cell inner membrane</location>
        <topology evidence="9">Single-pass type II membrane protein</topology>
    </subcellularLocation>
    <subcellularLocation>
        <location evidence="1">Membrane</location>
    </subcellularLocation>
    <text evidence="9">Localizes to the division septum.</text>
</comment>
<evidence type="ECO:0000256" key="7">
    <source>
        <dbReference type="ARBA" id="ARBA00023136"/>
    </source>
</evidence>
<evidence type="ECO:0000259" key="10">
    <source>
        <dbReference type="PROSITE" id="PS51779"/>
    </source>
</evidence>
<evidence type="ECO:0000256" key="1">
    <source>
        <dbReference type="ARBA" id="ARBA00004370"/>
    </source>
</evidence>
<organism evidence="11 12">
    <name type="scientific">SAR86 cluster bacterium</name>
    <dbReference type="NCBI Taxonomy" id="2030880"/>
    <lineage>
        <taxon>Bacteria</taxon>
        <taxon>Pseudomonadati</taxon>
        <taxon>Pseudomonadota</taxon>
        <taxon>Gammaproteobacteria</taxon>
        <taxon>SAR86 cluster</taxon>
    </lineage>
</organism>
<dbReference type="AlphaFoldDB" id="A0A2A5C9Y1"/>
<dbReference type="InterPro" id="IPR045335">
    <property type="entry name" value="FtsQ_C_sf"/>
</dbReference>
<dbReference type="PROSITE" id="PS51779">
    <property type="entry name" value="POTRA"/>
    <property type="match status" value="1"/>
</dbReference>
<evidence type="ECO:0000256" key="5">
    <source>
        <dbReference type="ARBA" id="ARBA00022692"/>
    </source>
</evidence>
<feature type="domain" description="POTRA" evidence="10">
    <location>
        <begin position="64"/>
        <end position="133"/>
    </location>
</feature>
<dbReference type="InterPro" id="IPR005548">
    <property type="entry name" value="Cell_div_FtsQ/DivIB_C"/>
</dbReference>
<dbReference type="EMBL" id="NVWI01000008">
    <property type="protein sequence ID" value="PCJ40669.1"/>
    <property type="molecule type" value="Genomic_DNA"/>
</dbReference>
<keyword evidence="6 9" id="KW-1133">Transmembrane helix</keyword>
<gene>
    <name evidence="9" type="primary">ftsQ</name>
    <name evidence="11" type="ORF">COA71_10530</name>
</gene>